<feature type="compositionally biased region" description="Acidic residues" evidence="7">
    <location>
        <begin position="97"/>
        <end position="110"/>
    </location>
</feature>
<dbReference type="GO" id="GO:0006352">
    <property type="term" value="P:DNA-templated transcription initiation"/>
    <property type="evidence" value="ECO:0007669"/>
    <property type="project" value="UniProtKB-UniRule"/>
</dbReference>
<feature type="region of interest" description="Sigma-70 factor domain-2" evidence="6">
    <location>
        <begin position="486"/>
        <end position="556"/>
    </location>
</feature>
<feature type="compositionally biased region" description="Low complexity" evidence="7">
    <location>
        <begin position="1"/>
        <end position="11"/>
    </location>
</feature>
<dbReference type="Pfam" id="PF03979">
    <property type="entry name" value="Sigma70_r1_1"/>
    <property type="match status" value="1"/>
</dbReference>
<comment type="subunit">
    <text evidence="6">Interacts transiently with the RNA polymerase catalytic core.</text>
</comment>
<dbReference type="Pfam" id="PF04545">
    <property type="entry name" value="Sigma70_r4"/>
    <property type="match status" value="1"/>
</dbReference>
<dbReference type="InterPro" id="IPR007630">
    <property type="entry name" value="RNA_pol_sigma70_r4"/>
</dbReference>
<dbReference type="InterPro" id="IPR013324">
    <property type="entry name" value="RNA_pol_sigma_r3/r4-like"/>
</dbReference>
<dbReference type="InterPro" id="IPR012760">
    <property type="entry name" value="RNA_pol_sigma_RpoD_C"/>
</dbReference>
<dbReference type="Proteomes" id="UP000035579">
    <property type="component" value="Chromosome"/>
</dbReference>
<evidence type="ECO:0000313" key="10">
    <source>
        <dbReference type="EMBL" id="AKJ01944.1"/>
    </source>
</evidence>
<dbReference type="InterPro" id="IPR014284">
    <property type="entry name" value="RNA_pol_sigma-70_dom"/>
</dbReference>
<feature type="compositionally biased region" description="Acidic residues" evidence="7">
    <location>
        <begin position="276"/>
        <end position="295"/>
    </location>
</feature>
<dbReference type="Pfam" id="PF04546">
    <property type="entry name" value="Sigma70_ner"/>
    <property type="match status" value="1"/>
</dbReference>
<dbReference type="InterPro" id="IPR013325">
    <property type="entry name" value="RNA_pol_sigma_r2"/>
</dbReference>
<name>A0AAC8Q722_9BACT</name>
<sequence>MPTQKPSSKVAVKPKKKVAPEIRKKKKPEDASAKGTESVEASSAAAKKAEKAERSEKTAAAEKATETLKKRKAVTQVDDGDVDPEEAAEEAAAAVEVDPDAVEDEVDEEPIADRKEVKDLLAAGREKGFLTYDEVNDALPADIVSSDQIDDVMSMFGDNDIEIVDAQKAAQSTEIKPTVAVEEERAEADEDEKDEDDEPGGKSNDPVRLYLRKMGSVSLLTREGEVEIAKRIEDGEKEVLRALLACRVAMVEILDIGTRLKNGKLRVRDVIKDAPEEAQAEGEEPEAEVAEEGADGEGQPAQLAQSELNKIEQINKQIERIRKFAKDCEVLDAELSGKKKLTDVKKKELKQEVKDLRTKMMEVLEEMRLNKKQVDRIVLNLKGLIERVEKAESELREIERRYGVPMDTLRELLREAKEDPEAMKKAQRKLNATAEQIEAVERDVRTATRNIKRVEEEANLEVEELRRNYEAIRMGERRAERAKTELVEANLRLVVSIAKKYTNRGLQFLDLIQEGNIGLMKAVDKFEYKRGYKFSTYATWWIRQAITRAIADQARTIRIPVHMIETINKLIRTSRYLVQEIGREPTPEEIAEKMELPLDKVRKVLKIAKEPISLETPIGEEEDSHLGDFIEDKSLVSPSDAVINMNLAEQTRKVLATLTPREEKVLRMRFGIGEKSDHTLEEVGQDFEVTRERIRQIEAKALRKLRHPSRSKRLRSFVES</sequence>
<dbReference type="CDD" id="cd06171">
    <property type="entry name" value="Sigma70_r4"/>
    <property type="match status" value="1"/>
</dbReference>
<evidence type="ECO:0000313" key="12">
    <source>
        <dbReference type="Proteomes" id="UP000035579"/>
    </source>
</evidence>
<dbReference type="InterPro" id="IPR042189">
    <property type="entry name" value="RNA_pol_sigma_70_r1_1_sf"/>
</dbReference>
<feature type="region of interest" description="Disordered" evidence="7">
    <location>
        <begin position="275"/>
        <end position="302"/>
    </location>
</feature>
<dbReference type="InterPro" id="IPR000943">
    <property type="entry name" value="RNA_pol_sigma70"/>
</dbReference>
<accession>A0AAC8Q722</accession>
<feature type="domain" description="RNA polymerase sigma-70" evidence="9">
    <location>
        <begin position="679"/>
        <end position="705"/>
    </location>
</feature>
<evidence type="ECO:0000256" key="7">
    <source>
        <dbReference type="SAM" id="MobiDB-lite"/>
    </source>
</evidence>
<organism evidence="10 12">
    <name type="scientific">Archangium gephyra</name>
    <dbReference type="NCBI Taxonomy" id="48"/>
    <lineage>
        <taxon>Bacteria</taxon>
        <taxon>Pseudomonadati</taxon>
        <taxon>Myxococcota</taxon>
        <taxon>Myxococcia</taxon>
        <taxon>Myxococcales</taxon>
        <taxon>Cystobacterineae</taxon>
        <taxon>Archangiaceae</taxon>
        <taxon>Archangium</taxon>
    </lineage>
</organism>
<feature type="compositionally biased region" description="Low complexity" evidence="7">
    <location>
        <begin position="36"/>
        <end position="46"/>
    </location>
</feature>
<dbReference type="EMBL" id="QUMU01000003">
    <property type="protein sequence ID" value="REG34753.1"/>
    <property type="molecule type" value="Genomic_DNA"/>
</dbReference>
<feature type="region of interest" description="Sigma-70 factor domain-3" evidence="6">
    <location>
        <begin position="565"/>
        <end position="641"/>
    </location>
</feature>
<comment type="function">
    <text evidence="6">Sigma factors are initiation factors that promote the attachment of RNA polymerase to specific initiation sites and are then released. This sigma factor is the primary sigma factor during exponential growth.</text>
</comment>
<dbReference type="InterPro" id="IPR009042">
    <property type="entry name" value="RNA_pol_sigma70_r1_2"/>
</dbReference>
<dbReference type="PANTHER" id="PTHR30603:SF60">
    <property type="entry name" value="RNA POLYMERASE SIGMA FACTOR RPOD"/>
    <property type="match status" value="1"/>
</dbReference>
<dbReference type="KEGG" id="age:AA314_03570"/>
<feature type="compositionally biased region" description="Basic and acidic residues" evidence="7">
    <location>
        <begin position="47"/>
        <end position="68"/>
    </location>
</feature>
<feature type="region of interest" description="Disordered" evidence="7">
    <location>
        <begin position="1"/>
        <end position="113"/>
    </location>
</feature>
<dbReference type="GO" id="GO:0005737">
    <property type="term" value="C:cytoplasm"/>
    <property type="evidence" value="ECO:0007669"/>
    <property type="project" value="UniProtKB-SubCell"/>
</dbReference>
<evidence type="ECO:0000256" key="3">
    <source>
        <dbReference type="ARBA" id="ARBA00023082"/>
    </source>
</evidence>
<dbReference type="SUPFAM" id="SSF88659">
    <property type="entry name" value="Sigma3 and sigma4 domains of RNA polymerase sigma factors"/>
    <property type="match status" value="2"/>
</dbReference>
<evidence type="ECO:0000256" key="6">
    <source>
        <dbReference type="HAMAP-Rule" id="MF_00963"/>
    </source>
</evidence>
<dbReference type="NCBIfam" id="TIGR02393">
    <property type="entry name" value="RpoD_Cterm"/>
    <property type="match status" value="1"/>
</dbReference>
<feature type="region of interest" description="Sigma-70 factor domain-4" evidence="6">
    <location>
        <begin position="654"/>
        <end position="707"/>
    </location>
</feature>
<dbReference type="InterPro" id="IPR028630">
    <property type="entry name" value="Sigma70_RpoD"/>
</dbReference>
<evidence type="ECO:0000256" key="5">
    <source>
        <dbReference type="ARBA" id="ARBA00023163"/>
    </source>
</evidence>
<keyword evidence="2 6" id="KW-0805">Transcription regulation</keyword>
<reference evidence="10 12" key="1">
    <citation type="submission" date="2015-05" db="EMBL/GenBank/DDBJ databases">
        <title>Genome assembly of Archangium gephyra DSM 2261.</title>
        <authorList>
            <person name="Sharma G."/>
            <person name="Subramanian S."/>
        </authorList>
    </citation>
    <scope>NUCLEOTIDE SEQUENCE [LARGE SCALE GENOMIC DNA]</scope>
    <source>
        <strain evidence="10 12">DSM 2261</strain>
    </source>
</reference>
<feature type="compositionally biased region" description="Acidic residues" evidence="7">
    <location>
        <begin position="78"/>
        <end position="89"/>
    </location>
</feature>
<evidence type="ECO:0000313" key="13">
    <source>
        <dbReference type="Proteomes" id="UP000256345"/>
    </source>
</evidence>
<dbReference type="Gene3D" id="1.10.220.120">
    <property type="entry name" value="Sigma-70 factor, region 1.1"/>
    <property type="match status" value="1"/>
</dbReference>
<dbReference type="GO" id="GO:0016987">
    <property type="term" value="F:sigma factor activity"/>
    <property type="evidence" value="ECO:0007669"/>
    <property type="project" value="UniProtKB-UniRule"/>
</dbReference>
<dbReference type="SUPFAM" id="SSF88946">
    <property type="entry name" value="Sigma2 domain of RNA polymerase sigma factors"/>
    <property type="match status" value="1"/>
</dbReference>
<keyword evidence="5 6" id="KW-0804">Transcription</keyword>
<dbReference type="EMBL" id="CP011509">
    <property type="protein sequence ID" value="AKJ01944.1"/>
    <property type="molecule type" value="Genomic_DNA"/>
</dbReference>
<comment type="subcellular location">
    <subcellularLocation>
        <location evidence="6">Cytoplasm</location>
    </subcellularLocation>
</comment>
<evidence type="ECO:0000313" key="11">
    <source>
        <dbReference type="EMBL" id="REG34753.1"/>
    </source>
</evidence>
<protein>
    <recommendedName>
        <fullName evidence="6">RNA polymerase sigma factor SigA</fullName>
    </recommendedName>
</protein>
<keyword evidence="1 6" id="KW-0963">Cytoplasm</keyword>
<dbReference type="Pfam" id="PF00140">
    <property type="entry name" value="Sigma70_r1_2"/>
    <property type="match status" value="1"/>
</dbReference>
<dbReference type="InterPro" id="IPR007631">
    <property type="entry name" value="RNA_pol_sigma_70_non-ess"/>
</dbReference>
<feature type="region of interest" description="Disordered" evidence="7">
    <location>
        <begin position="179"/>
        <end position="207"/>
    </location>
</feature>
<feature type="short sequence motif" description="Interaction with polymerase core subunit RpoC" evidence="6">
    <location>
        <begin position="510"/>
        <end position="513"/>
    </location>
</feature>
<proteinExistence type="inferred from homology"/>
<dbReference type="AlphaFoldDB" id="A0AAC8Q722"/>
<dbReference type="HAMAP" id="MF_00963">
    <property type="entry name" value="Sigma70_RpoD_SigA"/>
    <property type="match status" value="1"/>
</dbReference>
<dbReference type="InterPro" id="IPR007127">
    <property type="entry name" value="RNA_pol_sigma_70_r1_1"/>
</dbReference>
<dbReference type="RefSeq" id="WP_047856402.1">
    <property type="nucleotide sequence ID" value="NZ_CP011509.1"/>
</dbReference>
<dbReference type="FunFam" id="1.10.10.10:FF:000002">
    <property type="entry name" value="RNA polymerase sigma factor SigA"/>
    <property type="match status" value="1"/>
</dbReference>
<dbReference type="InterPro" id="IPR036388">
    <property type="entry name" value="WH-like_DNA-bd_sf"/>
</dbReference>
<feature type="compositionally biased region" description="Acidic residues" evidence="7">
    <location>
        <begin position="184"/>
        <end position="198"/>
    </location>
</feature>
<keyword evidence="13" id="KW-1185">Reference proteome</keyword>
<dbReference type="PRINTS" id="PR00046">
    <property type="entry name" value="SIGMA70FCT"/>
</dbReference>
<feature type="DNA-binding region" description="H-T-H motif" evidence="6">
    <location>
        <begin position="680"/>
        <end position="699"/>
    </location>
</feature>
<dbReference type="InterPro" id="IPR050239">
    <property type="entry name" value="Sigma-70_RNA_pol_init_factors"/>
</dbReference>
<dbReference type="FunFam" id="1.10.601.10:FF:000001">
    <property type="entry name" value="RNA polymerase sigma factor SigA"/>
    <property type="match status" value="1"/>
</dbReference>
<dbReference type="GO" id="GO:0003677">
    <property type="term" value="F:DNA binding"/>
    <property type="evidence" value="ECO:0007669"/>
    <property type="project" value="UniProtKB-UniRule"/>
</dbReference>
<evidence type="ECO:0000256" key="4">
    <source>
        <dbReference type="ARBA" id="ARBA00023125"/>
    </source>
</evidence>
<comment type="similarity">
    <text evidence="6">Belongs to the sigma-70 factor family. RpoD/SigA subfamily.</text>
</comment>
<evidence type="ECO:0000259" key="9">
    <source>
        <dbReference type="PROSITE" id="PS00716"/>
    </source>
</evidence>
<dbReference type="Gene3D" id="1.10.601.10">
    <property type="entry name" value="RNA Polymerase Primary Sigma Factor"/>
    <property type="match status" value="1"/>
</dbReference>
<dbReference type="NCBIfam" id="TIGR02937">
    <property type="entry name" value="sigma70-ECF"/>
    <property type="match status" value="1"/>
</dbReference>
<dbReference type="PANTHER" id="PTHR30603">
    <property type="entry name" value="RNA POLYMERASE SIGMA FACTOR RPO"/>
    <property type="match status" value="1"/>
</dbReference>
<dbReference type="InterPro" id="IPR007624">
    <property type="entry name" value="RNA_pol_sigma70_r3"/>
</dbReference>
<dbReference type="PROSITE" id="PS00716">
    <property type="entry name" value="SIGMA70_2"/>
    <property type="match status" value="1"/>
</dbReference>
<gene>
    <name evidence="6" type="primary">sigA</name>
    <name evidence="10" type="ORF">AA314_03570</name>
    <name evidence="11" type="ORF">ATI61_103664</name>
</gene>
<dbReference type="PROSITE" id="PS00715">
    <property type="entry name" value="SIGMA70_1"/>
    <property type="match status" value="1"/>
</dbReference>
<feature type="domain" description="RNA polymerase sigma-70" evidence="8">
    <location>
        <begin position="510"/>
        <end position="523"/>
    </location>
</feature>
<dbReference type="FunFam" id="1.10.10.10:FF:000004">
    <property type="entry name" value="RNA polymerase sigma factor SigA"/>
    <property type="match status" value="1"/>
</dbReference>
<keyword evidence="3 6" id="KW-0731">Sigma factor</keyword>
<dbReference type="Gene3D" id="1.10.10.10">
    <property type="entry name" value="Winged helix-like DNA-binding domain superfamily/Winged helix DNA-binding domain"/>
    <property type="match status" value="2"/>
</dbReference>
<dbReference type="InterPro" id="IPR007627">
    <property type="entry name" value="RNA_pol_sigma70_r2"/>
</dbReference>
<evidence type="ECO:0000256" key="1">
    <source>
        <dbReference type="ARBA" id="ARBA00022490"/>
    </source>
</evidence>
<evidence type="ECO:0000259" key="8">
    <source>
        <dbReference type="PROSITE" id="PS00715"/>
    </source>
</evidence>
<reference evidence="11 13" key="2">
    <citation type="submission" date="2018-08" db="EMBL/GenBank/DDBJ databases">
        <title>Genomic Encyclopedia of Archaeal and Bacterial Type Strains, Phase II (KMG-II): from individual species to whole genera.</title>
        <authorList>
            <person name="Goeker M."/>
        </authorList>
    </citation>
    <scope>NUCLEOTIDE SEQUENCE [LARGE SCALE GENOMIC DNA]</scope>
    <source>
        <strain evidence="11 13">DSM 2261</strain>
    </source>
</reference>
<dbReference type="Pfam" id="PF04542">
    <property type="entry name" value="Sigma70_r2"/>
    <property type="match status" value="1"/>
</dbReference>
<keyword evidence="4 6" id="KW-0238">DNA-binding</keyword>
<feature type="compositionally biased region" description="Basic and acidic residues" evidence="7">
    <location>
        <begin position="18"/>
        <end position="32"/>
    </location>
</feature>
<dbReference type="Proteomes" id="UP000256345">
    <property type="component" value="Unassembled WGS sequence"/>
</dbReference>
<dbReference type="NCBIfam" id="NF004208">
    <property type="entry name" value="PRK05658.1"/>
    <property type="match status" value="1"/>
</dbReference>
<evidence type="ECO:0000256" key="2">
    <source>
        <dbReference type="ARBA" id="ARBA00023015"/>
    </source>
</evidence>
<dbReference type="Pfam" id="PF04539">
    <property type="entry name" value="Sigma70_r3"/>
    <property type="match status" value="1"/>
</dbReference>